<evidence type="ECO:0000259" key="2">
    <source>
        <dbReference type="Pfam" id="PF03466"/>
    </source>
</evidence>
<evidence type="ECO:0000256" key="1">
    <source>
        <dbReference type="ARBA" id="ARBA00009437"/>
    </source>
</evidence>
<comment type="caution">
    <text evidence="3">The sequence shown here is derived from an EMBL/GenBank/DDBJ whole genome shotgun (WGS) entry which is preliminary data.</text>
</comment>
<organism evidence="3 4">
    <name type="scientific">Variovorax ginsengisoli</name>
    <dbReference type="NCBI Taxonomy" id="363844"/>
    <lineage>
        <taxon>Bacteria</taxon>
        <taxon>Pseudomonadati</taxon>
        <taxon>Pseudomonadota</taxon>
        <taxon>Betaproteobacteria</taxon>
        <taxon>Burkholderiales</taxon>
        <taxon>Comamonadaceae</taxon>
        <taxon>Variovorax</taxon>
    </lineage>
</organism>
<dbReference type="PANTHER" id="PTHR30537">
    <property type="entry name" value="HTH-TYPE TRANSCRIPTIONAL REGULATOR"/>
    <property type="match status" value="1"/>
</dbReference>
<keyword evidence="4" id="KW-1185">Reference proteome</keyword>
<gene>
    <name evidence="3" type="ORF">J2W36_003357</name>
</gene>
<evidence type="ECO:0000313" key="3">
    <source>
        <dbReference type="EMBL" id="MDP9901091.1"/>
    </source>
</evidence>
<dbReference type="InterPro" id="IPR005119">
    <property type="entry name" value="LysR_subst-bd"/>
</dbReference>
<sequence>MGVFLMQLTNFTPLGDPAFIELRHASHGVRRLRMRGRLSTDEAPTARASTLAGHGVVRLLRIDADPLIREGRLIPLLPRWTLPGMGCYAIAARRDDQPLKVVRCIESVRAYFGNTDA</sequence>
<reference evidence="3 4" key="1">
    <citation type="submission" date="2023-07" db="EMBL/GenBank/DDBJ databases">
        <title>Sorghum-associated microbial communities from plants grown in Nebraska, USA.</title>
        <authorList>
            <person name="Schachtman D."/>
        </authorList>
    </citation>
    <scope>NUCLEOTIDE SEQUENCE [LARGE SCALE GENOMIC DNA]</scope>
    <source>
        <strain evidence="3 4">DS1607</strain>
    </source>
</reference>
<feature type="domain" description="LysR substrate-binding" evidence="2">
    <location>
        <begin position="26"/>
        <end position="111"/>
    </location>
</feature>
<proteinExistence type="inferred from homology"/>
<name>A0ABT9S9Q8_9BURK</name>
<dbReference type="EMBL" id="JAUSRO010000010">
    <property type="protein sequence ID" value="MDP9901091.1"/>
    <property type="molecule type" value="Genomic_DNA"/>
</dbReference>
<dbReference type="Proteomes" id="UP001226867">
    <property type="component" value="Unassembled WGS sequence"/>
</dbReference>
<dbReference type="GO" id="GO:0003677">
    <property type="term" value="F:DNA binding"/>
    <property type="evidence" value="ECO:0007669"/>
    <property type="project" value="UniProtKB-KW"/>
</dbReference>
<evidence type="ECO:0000313" key="4">
    <source>
        <dbReference type="Proteomes" id="UP001226867"/>
    </source>
</evidence>
<dbReference type="PANTHER" id="PTHR30537:SF30">
    <property type="entry name" value="TRANSCRIPTIONAL REGULATOR-RELATED"/>
    <property type="match status" value="1"/>
</dbReference>
<dbReference type="Gene3D" id="3.40.190.290">
    <property type="match status" value="1"/>
</dbReference>
<protein>
    <submittedName>
        <fullName evidence="3">DNA-binding transcriptional LysR family regulator</fullName>
    </submittedName>
</protein>
<keyword evidence="3" id="KW-0238">DNA-binding</keyword>
<accession>A0ABT9S9Q8</accession>
<dbReference type="RefSeq" id="WP_307690878.1">
    <property type="nucleotide sequence ID" value="NZ_JAUSRO010000010.1"/>
</dbReference>
<comment type="similarity">
    <text evidence="1">Belongs to the LysR transcriptional regulatory family.</text>
</comment>
<dbReference type="SUPFAM" id="SSF53850">
    <property type="entry name" value="Periplasmic binding protein-like II"/>
    <property type="match status" value="1"/>
</dbReference>
<dbReference type="InterPro" id="IPR058163">
    <property type="entry name" value="LysR-type_TF_proteobact-type"/>
</dbReference>
<dbReference type="Pfam" id="PF03466">
    <property type="entry name" value="LysR_substrate"/>
    <property type="match status" value="1"/>
</dbReference>